<keyword evidence="8" id="KW-0406">Ion transport</keyword>
<dbReference type="EMBL" id="CP097506">
    <property type="protein sequence ID" value="URD97368.1"/>
    <property type="molecule type" value="Genomic_DNA"/>
</dbReference>
<dbReference type="GO" id="GO:0051560">
    <property type="term" value="P:mitochondrial calcium ion homeostasis"/>
    <property type="evidence" value="ECO:0007669"/>
    <property type="project" value="InterPro"/>
</dbReference>
<gene>
    <name evidence="13" type="ORF">MUK42_29847</name>
</gene>
<evidence type="ECO:0000259" key="12">
    <source>
        <dbReference type="Pfam" id="PF04678"/>
    </source>
</evidence>
<keyword evidence="4" id="KW-0109">Calcium transport</keyword>
<evidence type="ECO:0000256" key="7">
    <source>
        <dbReference type="ARBA" id="ARBA00022989"/>
    </source>
</evidence>
<evidence type="ECO:0000313" key="13">
    <source>
        <dbReference type="EMBL" id="URD97368.1"/>
    </source>
</evidence>
<sequence length="326" mass="37198">MSALRRNLARRFTSLRRRFPTATPASVQAAPAGVHSLLCRPSYLQKRPFFQPPLPPDRPEMPVWGDRRLAERIRGLCPDEISLDEKRVSLEEIRKVVRASQVAAARERLGATGESSVPYREFVRICCEASGSEQGLEIARSLDESGVVIVIGNIVFLRPDEVVKSIENMIPFSSSNDHNPQREELRKMEEEKAEIDRRAASQVRKELWCGMVFIVAQTAALMRATFWELSWDVMEPICFYLTSGYFMAGYAFFIRTSKEPSFEGFFTSRFATKQKRLMKARNFDLTRFNELSQACLRSPPLSEFTSPSRAHHSVGPRSDLRGKEKK</sequence>
<keyword evidence="7 11" id="KW-1133">Transmembrane helix</keyword>
<evidence type="ECO:0000256" key="11">
    <source>
        <dbReference type="SAM" id="Phobius"/>
    </source>
</evidence>
<dbReference type="PANTHER" id="PTHR13462">
    <property type="entry name" value="CALCIUM UNIPORTER PROTEIN, MITOCHONDRIAL"/>
    <property type="match status" value="1"/>
</dbReference>
<evidence type="ECO:0000256" key="10">
    <source>
        <dbReference type="SAM" id="MobiDB-lite"/>
    </source>
</evidence>
<feature type="transmembrane region" description="Helical" evidence="11">
    <location>
        <begin position="233"/>
        <end position="253"/>
    </location>
</feature>
<accession>A0A9E7FP11</accession>
<dbReference type="InterPro" id="IPR039055">
    <property type="entry name" value="MCU_fam"/>
</dbReference>
<evidence type="ECO:0000256" key="4">
    <source>
        <dbReference type="ARBA" id="ARBA00022568"/>
    </source>
</evidence>
<feature type="transmembrane region" description="Helical" evidence="11">
    <location>
        <begin position="207"/>
        <end position="227"/>
    </location>
</feature>
<dbReference type="GO" id="GO:0036444">
    <property type="term" value="P:calcium import into the mitochondrion"/>
    <property type="evidence" value="ECO:0007669"/>
    <property type="project" value="TreeGrafter"/>
</dbReference>
<dbReference type="GO" id="GO:0015292">
    <property type="term" value="F:uniporter activity"/>
    <property type="evidence" value="ECO:0007669"/>
    <property type="project" value="TreeGrafter"/>
</dbReference>
<feature type="region of interest" description="Disordered" evidence="10">
    <location>
        <begin position="300"/>
        <end position="326"/>
    </location>
</feature>
<dbReference type="Proteomes" id="UP001055439">
    <property type="component" value="Chromosome 4"/>
</dbReference>
<dbReference type="OrthoDB" id="278338at2759"/>
<evidence type="ECO:0000256" key="3">
    <source>
        <dbReference type="ARBA" id="ARBA00022448"/>
    </source>
</evidence>
<reference evidence="13" key="1">
    <citation type="submission" date="2022-05" db="EMBL/GenBank/DDBJ databases">
        <title>The Musa troglodytarum L. genome provides insights into the mechanism of non-climacteric behaviour and enrichment of carotenoids.</title>
        <authorList>
            <person name="Wang J."/>
        </authorList>
    </citation>
    <scope>NUCLEOTIDE SEQUENCE</scope>
    <source>
        <tissue evidence="13">Leaf</tissue>
    </source>
</reference>
<protein>
    <recommendedName>
        <fullName evidence="12">Calcium uniporter protein C-terminal domain-containing protein</fullName>
    </recommendedName>
</protein>
<keyword evidence="9 11" id="KW-0472">Membrane</keyword>
<evidence type="ECO:0000256" key="6">
    <source>
        <dbReference type="ARBA" id="ARBA00022837"/>
    </source>
</evidence>
<organism evidence="13 14">
    <name type="scientific">Musa troglodytarum</name>
    <name type="common">fe'i banana</name>
    <dbReference type="NCBI Taxonomy" id="320322"/>
    <lineage>
        <taxon>Eukaryota</taxon>
        <taxon>Viridiplantae</taxon>
        <taxon>Streptophyta</taxon>
        <taxon>Embryophyta</taxon>
        <taxon>Tracheophyta</taxon>
        <taxon>Spermatophyta</taxon>
        <taxon>Magnoliopsida</taxon>
        <taxon>Liliopsida</taxon>
        <taxon>Zingiberales</taxon>
        <taxon>Musaceae</taxon>
        <taxon>Musa</taxon>
    </lineage>
</organism>
<keyword evidence="3" id="KW-0813">Transport</keyword>
<dbReference type="InterPro" id="IPR006769">
    <property type="entry name" value="MCU_C"/>
</dbReference>
<dbReference type="GO" id="GO:1990246">
    <property type="term" value="C:uniplex complex"/>
    <property type="evidence" value="ECO:0007669"/>
    <property type="project" value="TreeGrafter"/>
</dbReference>
<dbReference type="Pfam" id="PF04678">
    <property type="entry name" value="MCU"/>
    <property type="match status" value="1"/>
</dbReference>
<evidence type="ECO:0000256" key="2">
    <source>
        <dbReference type="ARBA" id="ARBA00005653"/>
    </source>
</evidence>
<dbReference type="GO" id="GO:0005262">
    <property type="term" value="F:calcium channel activity"/>
    <property type="evidence" value="ECO:0007669"/>
    <property type="project" value="TreeGrafter"/>
</dbReference>
<proteinExistence type="inferred from homology"/>
<name>A0A9E7FP11_9LILI</name>
<evidence type="ECO:0000256" key="1">
    <source>
        <dbReference type="ARBA" id="ARBA00004141"/>
    </source>
</evidence>
<comment type="subcellular location">
    <subcellularLocation>
        <location evidence="1">Membrane</location>
        <topology evidence="1">Multi-pass membrane protein</topology>
    </subcellularLocation>
</comment>
<evidence type="ECO:0000256" key="9">
    <source>
        <dbReference type="ARBA" id="ARBA00023136"/>
    </source>
</evidence>
<evidence type="ECO:0000256" key="8">
    <source>
        <dbReference type="ARBA" id="ARBA00023065"/>
    </source>
</evidence>
<dbReference type="AlphaFoldDB" id="A0A9E7FP11"/>
<evidence type="ECO:0000256" key="5">
    <source>
        <dbReference type="ARBA" id="ARBA00022692"/>
    </source>
</evidence>
<evidence type="ECO:0000313" key="14">
    <source>
        <dbReference type="Proteomes" id="UP001055439"/>
    </source>
</evidence>
<comment type="similarity">
    <text evidence="2">Belongs to the MCU (TC 1.A.77) family.</text>
</comment>
<keyword evidence="14" id="KW-1185">Reference proteome</keyword>
<dbReference type="PANTHER" id="PTHR13462:SF31">
    <property type="entry name" value="CALCIUM UNIPORTER PROTEIN 1, MITOCHONDRIAL"/>
    <property type="match status" value="1"/>
</dbReference>
<feature type="domain" description="Calcium uniporter protein C-terminal" evidence="12">
    <location>
        <begin position="133"/>
        <end position="291"/>
    </location>
</feature>
<keyword evidence="6" id="KW-0106">Calcium</keyword>
<keyword evidence="5 11" id="KW-0812">Transmembrane</keyword>